<reference evidence="1 2" key="2">
    <citation type="journal article" date="2009" name="BMC Genomics">
        <title>Identification of transcriptional signals in Encephalitozoon cuniculi widespread among Microsporidia phylum: support for accurate structural genome annotation.</title>
        <authorList>
            <person name="Peyretaillade E."/>
            <person name="Goncalves O."/>
            <person name="Terrat S."/>
            <person name="Dugat-Bony E."/>
            <person name="Wincker P."/>
            <person name="Cornman R.S."/>
            <person name="Evans J.D."/>
            <person name="Delbac F."/>
            <person name="Peyret P."/>
        </authorList>
    </citation>
    <scope>NUCLEOTIDE SEQUENCE [LARGE SCALE GENOMIC DNA]</scope>
    <source>
        <strain evidence="1 2">GB-M1</strain>
    </source>
</reference>
<dbReference type="OrthoDB" id="2193839at2759"/>
<reference evidence="1 2" key="1">
    <citation type="journal article" date="2001" name="Nature">
        <title>Genome sequence and gene compaction of the eukaryote parasite Encephalitozoon cuniculi.</title>
        <authorList>
            <person name="Katinka M.D."/>
            <person name="Duprat S."/>
            <person name="Cornillot E."/>
            <person name="Metenier G."/>
            <person name="Thomarat F."/>
            <person name="Prensier G."/>
            <person name="Barbe V."/>
            <person name="Peyretaillade E."/>
            <person name="Brottier P."/>
            <person name="Wincker P."/>
            <person name="Delbac F."/>
            <person name="El Alaoui H."/>
            <person name="Peyret P."/>
            <person name="Saurin W."/>
            <person name="Gouy M."/>
            <person name="Weissenbach J."/>
            <person name="Vivares C.P."/>
        </authorList>
    </citation>
    <scope>NUCLEOTIDE SEQUENCE [LARGE SCALE GENOMIC DNA]</scope>
    <source>
        <strain evidence="1 2">GB-M1</strain>
    </source>
</reference>
<dbReference type="RefSeq" id="NP_001402490.1">
    <property type="nucleotide sequence ID" value="NM_001415604.1"/>
</dbReference>
<dbReference type="KEGG" id="ecu:ECU04_1435"/>
<proteinExistence type="predicted"/>
<evidence type="ECO:0000313" key="2">
    <source>
        <dbReference type="Proteomes" id="UP000000819"/>
    </source>
</evidence>
<gene>
    <name evidence="1" type="ordered locus">ECU04_1435</name>
</gene>
<dbReference type="Proteomes" id="UP000000819">
    <property type="component" value="Chromosome IV"/>
</dbReference>
<sequence>MSRICATNFQKDGRRKMISKLIEAIENLSCSSEEDEGAVRRSGVDQDKWSETKVRFMRKYGHIE</sequence>
<dbReference type="InParanoid" id="I7KFW6"/>
<evidence type="ECO:0000313" key="1">
    <source>
        <dbReference type="EMBL" id="CCI73933.1"/>
    </source>
</evidence>
<dbReference type="EMBL" id="AL590444">
    <property type="protein sequence ID" value="CCI73933.1"/>
    <property type="molecule type" value="Genomic_DNA"/>
</dbReference>
<name>I7KFW6_ENCCU</name>
<dbReference type="HOGENOM" id="CLU_2867639_0_0_1"/>
<organism evidence="1 2">
    <name type="scientific">Encephalitozoon cuniculi (strain GB-M1)</name>
    <name type="common">Microsporidian parasite</name>
    <dbReference type="NCBI Taxonomy" id="284813"/>
    <lineage>
        <taxon>Eukaryota</taxon>
        <taxon>Fungi</taxon>
        <taxon>Fungi incertae sedis</taxon>
        <taxon>Microsporidia</taxon>
        <taxon>Unikaryonidae</taxon>
        <taxon>Encephalitozoon</taxon>
    </lineage>
</organism>
<dbReference type="GeneID" id="77136346"/>
<accession>I7KFW6</accession>
<dbReference type="AlphaFoldDB" id="I7KFW6"/>
<keyword evidence="2" id="KW-1185">Reference proteome</keyword>
<dbReference type="VEuPathDB" id="MicrosporidiaDB:ECU04_1435"/>
<protein>
    <submittedName>
        <fullName evidence="1">ECU04_1435 protein</fullName>
    </submittedName>
</protein>